<proteinExistence type="predicted"/>
<accession>A0ABS3NLH9</accession>
<dbReference type="SMART" id="SM01034">
    <property type="entry name" value="BLUF"/>
    <property type="match status" value="1"/>
</dbReference>
<feature type="domain" description="BLUF" evidence="2">
    <location>
        <begin position="20"/>
        <end position="113"/>
    </location>
</feature>
<evidence type="ECO:0000313" key="3">
    <source>
        <dbReference type="EMBL" id="MBO1530272.1"/>
    </source>
</evidence>
<name>A0ABS3NLH9_9GAMM</name>
<dbReference type="Proteomes" id="UP000664554">
    <property type="component" value="Unassembled WGS sequence"/>
</dbReference>
<dbReference type="SUPFAM" id="SSF54975">
    <property type="entry name" value="Acylphosphatase/BLUF domain-like"/>
    <property type="match status" value="1"/>
</dbReference>
<keyword evidence="1" id="KW-1133">Transmembrane helix</keyword>
<protein>
    <submittedName>
        <fullName evidence="3">BLUF domain-containing protein</fullName>
    </submittedName>
</protein>
<dbReference type="Gene3D" id="3.30.70.100">
    <property type="match status" value="1"/>
</dbReference>
<dbReference type="Pfam" id="PF04940">
    <property type="entry name" value="BLUF"/>
    <property type="match status" value="1"/>
</dbReference>
<sequence length="209" mass="24182">MSLQHTDKGHAIEQLADTALIQMVYVSSLSLKGRLSSSIFVDLGKHARAYNTANGITGILCYGNGHFLQCIEGEKAKVEALQQRIFTDSRHKNIKILLLQAIHQRSFMDWRMRSLFLERWLWSPETKQQASQLAVFLPFRPYAWEPERTEYFLQVIKNFDNSPHVKATRITYSAMANKFRHIIAPHQAFLVIQGFLAILLVMALLWLYF</sequence>
<dbReference type="InterPro" id="IPR036046">
    <property type="entry name" value="Acylphosphatase-like_dom_sf"/>
</dbReference>
<keyword evidence="4" id="KW-1185">Reference proteome</keyword>
<evidence type="ECO:0000256" key="1">
    <source>
        <dbReference type="SAM" id="Phobius"/>
    </source>
</evidence>
<dbReference type="RefSeq" id="WP_207989923.1">
    <property type="nucleotide sequence ID" value="NZ_JAGBKM010000004.1"/>
</dbReference>
<evidence type="ECO:0000259" key="2">
    <source>
        <dbReference type="PROSITE" id="PS50925"/>
    </source>
</evidence>
<keyword evidence="1" id="KW-0812">Transmembrane</keyword>
<feature type="transmembrane region" description="Helical" evidence="1">
    <location>
        <begin position="188"/>
        <end position="208"/>
    </location>
</feature>
<comment type="caution">
    <text evidence="3">The sequence shown here is derived from an EMBL/GenBank/DDBJ whole genome shotgun (WGS) entry which is preliminary data.</text>
</comment>
<dbReference type="PROSITE" id="PS50925">
    <property type="entry name" value="BLUF"/>
    <property type="match status" value="1"/>
</dbReference>
<dbReference type="InterPro" id="IPR007024">
    <property type="entry name" value="BLUF_domain"/>
</dbReference>
<keyword evidence="1" id="KW-0472">Membrane</keyword>
<gene>
    <name evidence="3" type="ORF">J3492_03465</name>
</gene>
<dbReference type="EMBL" id="JAGBKM010000004">
    <property type="protein sequence ID" value="MBO1530272.1"/>
    <property type="molecule type" value="Genomic_DNA"/>
</dbReference>
<evidence type="ECO:0000313" key="4">
    <source>
        <dbReference type="Proteomes" id="UP000664554"/>
    </source>
</evidence>
<organism evidence="3 4">
    <name type="scientific">Psychrobacter coccoides</name>
    <dbReference type="NCBI Taxonomy" id="2818440"/>
    <lineage>
        <taxon>Bacteria</taxon>
        <taxon>Pseudomonadati</taxon>
        <taxon>Pseudomonadota</taxon>
        <taxon>Gammaproteobacteria</taxon>
        <taxon>Moraxellales</taxon>
        <taxon>Moraxellaceae</taxon>
        <taxon>Psychrobacter</taxon>
    </lineage>
</organism>
<reference evidence="3 4" key="1">
    <citation type="submission" date="2021-03" db="EMBL/GenBank/DDBJ databases">
        <authorList>
            <person name="Shang D.-D."/>
            <person name="Du Z.-J."/>
            <person name="Chen G.-J."/>
        </authorList>
    </citation>
    <scope>NUCLEOTIDE SEQUENCE [LARGE SCALE GENOMIC DNA]</scope>
    <source>
        <strain evidence="3 4">F1192</strain>
    </source>
</reference>